<evidence type="ECO:0000313" key="7">
    <source>
        <dbReference type="EMBL" id="KAH9518263.1"/>
    </source>
</evidence>
<sequence length="599" mass="68206">MFNRFLCIERSIFNHRKSLIDHQSFRLNHEDIPIIKIPKYMENNLGNTIYQEHCKVKETREKRRQKMANPLNPNHLNKKIISWTGDKKLFHYYGRRYNTRDVPLISKFFLKETSNGQYMTVHNFDTNPSLMSCDHPKSFDSLGLGQNLTQSIYDTVNSGQSIFPSTIQSAVIPLLLRYRNVVFSAETGSGKTIAYLAPLIQLIQQTKVVNSNRNRKCPFGLIVLPSRELTEQVGDVAKQLCANTDVGVATMIGGLPKHLHQTGIDLVITTIGIIESHLNNGVYSLRNLNHIVFDEADTLLDDSFAYETMDLLGKLNINHGQNHDDDKEQCNIESDESHVLNGTQLICASATMPMALDSTIGSLVDMQDDIDQISTKNLHTLHPNIKHRFFRVNRHKKDIKLFELLFESQAQKSPVIVFANRAKAVDWLFKFINENGFNCVRLTGTMDEEERYQSFQLFQKGEYDILVATDLGSRGLDTSRVKHVINFDCPHYVSDYIHRSGRTGRLGSSFIGHVSTFVSFKPDAYMLMELERALRLGEPITTVNANIKAQISQHRVDKWQKIQRNKSVAIEVRAKSVHLRSNSFNVSFEVPFSASGSGR</sequence>
<dbReference type="PANTHER" id="PTHR47960">
    <property type="entry name" value="DEAD-BOX ATP-DEPENDENT RNA HELICASE 50"/>
    <property type="match status" value="1"/>
</dbReference>
<proteinExistence type="predicted"/>
<gene>
    <name evidence="7" type="ORF">DERF_008853</name>
</gene>
<keyword evidence="4" id="KW-0067">ATP-binding</keyword>
<protein>
    <recommendedName>
        <fullName evidence="9">RNA helicase</fullName>
    </recommendedName>
</protein>
<evidence type="ECO:0000256" key="1">
    <source>
        <dbReference type="ARBA" id="ARBA00022741"/>
    </source>
</evidence>
<dbReference type="InterPro" id="IPR011545">
    <property type="entry name" value="DEAD/DEAH_box_helicase_dom"/>
</dbReference>
<evidence type="ECO:0000259" key="6">
    <source>
        <dbReference type="PROSITE" id="PS51194"/>
    </source>
</evidence>
<dbReference type="PROSITE" id="PS51194">
    <property type="entry name" value="HELICASE_CTER"/>
    <property type="match status" value="1"/>
</dbReference>
<dbReference type="SUPFAM" id="SSF52540">
    <property type="entry name" value="P-loop containing nucleoside triphosphate hydrolases"/>
    <property type="match status" value="1"/>
</dbReference>
<evidence type="ECO:0000256" key="3">
    <source>
        <dbReference type="ARBA" id="ARBA00022806"/>
    </source>
</evidence>
<dbReference type="GO" id="GO:0004386">
    <property type="term" value="F:helicase activity"/>
    <property type="evidence" value="ECO:0007669"/>
    <property type="project" value="UniProtKB-KW"/>
</dbReference>
<evidence type="ECO:0000256" key="4">
    <source>
        <dbReference type="ARBA" id="ARBA00022840"/>
    </source>
</evidence>
<comment type="caution">
    <text evidence="7">The sequence shown here is derived from an EMBL/GenBank/DDBJ whole genome shotgun (WGS) entry which is preliminary data.</text>
</comment>
<feature type="domain" description="Helicase C-terminal" evidence="6">
    <location>
        <begin position="400"/>
        <end position="551"/>
    </location>
</feature>
<dbReference type="Pfam" id="PF00270">
    <property type="entry name" value="DEAD"/>
    <property type="match status" value="1"/>
</dbReference>
<dbReference type="PROSITE" id="PS51192">
    <property type="entry name" value="HELICASE_ATP_BIND_1"/>
    <property type="match status" value="1"/>
</dbReference>
<reference evidence="7" key="2">
    <citation type="journal article" date="2022" name="Res Sq">
        <title>Comparative Genomics Reveals Insights into the Divergent Evolution of Astigmatic Mites and Household Pest Adaptations.</title>
        <authorList>
            <person name="Xiong Q."/>
            <person name="Wan A.T.-Y."/>
            <person name="Liu X.-Y."/>
            <person name="Fung C.S.-H."/>
            <person name="Xiao X."/>
            <person name="Malainual N."/>
            <person name="Hou J."/>
            <person name="Wang L."/>
            <person name="Wang M."/>
            <person name="Yang K."/>
            <person name="Cui Y."/>
            <person name="Leung E."/>
            <person name="Nong W."/>
            <person name="Shin S.-K."/>
            <person name="Au S."/>
            <person name="Jeong K.Y."/>
            <person name="Chew F.T."/>
            <person name="Hui J."/>
            <person name="Leung T.F."/>
            <person name="Tungtrongchitr A."/>
            <person name="Zhong N."/>
            <person name="Liu Z."/>
            <person name="Tsui S."/>
        </authorList>
    </citation>
    <scope>NUCLEOTIDE SEQUENCE</scope>
    <source>
        <strain evidence="7">Derf</strain>
        <tissue evidence="7">Whole organism</tissue>
    </source>
</reference>
<dbReference type="CDD" id="cd18787">
    <property type="entry name" value="SF2_C_DEAD"/>
    <property type="match status" value="1"/>
</dbReference>
<dbReference type="InterPro" id="IPR001650">
    <property type="entry name" value="Helicase_C-like"/>
</dbReference>
<evidence type="ECO:0000256" key="2">
    <source>
        <dbReference type="ARBA" id="ARBA00022801"/>
    </source>
</evidence>
<keyword evidence="1" id="KW-0547">Nucleotide-binding</keyword>
<dbReference type="InterPro" id="IPR027417">
    <property type="entry name" value="P-loop_NTPase"/>
</dbReference>
<dbReference type="Proteomes" id="UP000790347">
    <property type="component" value="Unassembled WGS sequence"/>
</dbReference>
<dbReference type="SMART" id="SM00487">
    <property type="entry name" value="DEXDc"/>
    <property type="match status" value="1"/>
</dbReference>
<evidence type="ECO:0008006" key="9">
    <source>
        <dbReference type="Google" id="ProtNLM"/>
    </source>
</evidence>
<dbReference type="GO" id="GO:0016787">
    <property type="term" value="F:hydrolase activity"/>
    <property type="evidence" value="ECO:0007669"/>
    <property type="project" value="UniProtKB-KW"/>
</dbReference>
<dbReference type="GO" id="GO:0003676">
    <property type="term" value="F:nucleic acid binding"/>
    <property type="evidence" value="ECO:0007669"/>
    <property type="project" value="InterPro"/>
</dbReference>
<keyword evidence="2" id="KW-0378">Hydrolase</keyword>
<dbReference type="AlphaFoldDB" id="A0A922L4R9"/>
<reference evidence="7" key="1">
    <citation type="submission" date="2013-05" db="EMBL/GenBank/DDBJ databases">
        <authorList>
            <person name="Yim A.K.Y."/>
            <person name="Chan T.F."/>
            <person name="Ji K.M."/>
            <person name="Liu X.Y."/>
            <person name="Zhou J.W."/>
            <person name="Li R.Q."/>
            <person name="Yang K.Y."/>
            <person name="Li J."/>
            <person name="Li M."/>
            <person name="Law P.T.W."/>
            <person name="Wu Y.L."/>
            <person name="Cai Z.L."/>
            <person name="Qin H."/>
            <person name="Bao Y."/>
            <person name="Leung R.K.K."/>
            <person name="Ng P.K.S."/>
            <person name="Zou J."/>
            <person name="Zhong X.J."/>
            <person name="Ran P.X."/>
            <person name="Zhong N.S."/>
            <person name="Liu Z.G."/>
            <person name="Tsui S.K.W."/>
        </authorList>
    </citation>
    <scope>NUCLEOTIDE SEQUENCE</scope>
    <source>
        <strain evidence="7">Derf</strain>
        <tissue evidence="7">Whole organism</tissue>
    </source>
</reference>
<dbReference type="Gene3D" id="3.40.50.300">
    <property type="entry name" value="P-loop containing nucleotide triphosphate hydrolases"/>
    <property type="match status" value="2"/>
</dbReference>
<dbReference type="SMART" id="SM00490">
    <property type="entry name" value="HELICc"/>
    <property type="match status" value="1"/>
</dbReference>
<keyword evidence="8" id="KW-1185">Reference proteome</keyword>
<evidence type="ECO:0000313" key="8">
    <source>
        <dbReference type="Proteomes" id="UP000790347"/>
    </source>
</evidence>
<dbReference type="EMBL" id="ASGP02000003">
    <property type="protein sequence ID" value="KAH9518263.1"/>
    <property type="molecule type" value="Genomic_DNA"/>
</dbReference>
<organism evidence="7 8">
    <name type="scientific">Dermatophagoides farinae</name>
    <name type="common">American house dust mite</name>
    <dbReference type="NCBI Taxonomy" id="6954"/>
    <lineage>
        <taxon>Eukaryota</taxon>
        <taxon>Metazoa</taxon>
        <taxon>Ecdysozoa</taxon>
        <taxon>Arthropoda</taxon>
        <taxon>Chelicerata</taxon>
        <taxon>Arachnida</taxon>
        <taxon>Acari</taxon>
        <taxon>Acariformes</taxon>
        <taxon>Sarcoptiformes</taxon>
        <taxon>Astigmata</taxon>
        <taxon>Psoroptidia</taxon>
        <taxon>Analgoidea</taxon>
        <taxon>Pyroglyphidae</taxon>
        <taxon>Dermatophagoidinae</taxon>
        <taxon>Dermatophagoides</taxon>
    </lineage>
</organism>
<dbReference type="InterPro" id="IPR014001">
    <property type="entry name" value="Helicase_ATP-bd"/>
</dbReference>
<dbReference type="Pfam" id="PF00271">
    <property type="entry name" value="Helicase_C"/>
    <property type="match status" value="1"/>
</dbReference>
<dbReference type="GO" id="GO:0005524">
    <property type="term" value="F:ATP binding"/>
    <property type="evidence" value="ECO:0007669"/>
    <property type="project" value="UniProtKB-KW"/>
</dbReference>
<name>A0A922L4R9_DERFA</name>
<keyword evidence="3" id="KW-0347">Helicase</keyword>
<evidence type="ECO:0000259" key="5">
    <source>
        <dbReference type="PROSITE" id="PS51192"/>
    </source>
</evidence>
<feature type="domain" description="Helicase ATP-binding" evidence="5">
    <location>
        <begin position="172"/>
        <end position="370"/>
    </location>
</feature>
<accession>A0A922L4R9</accession>